<gene>
    <name evidence="1" type="ORF">NP493_142g01002</name>
</gene>
<proteinExistence type="predicted"/>
<dbReference type="AlphaFoldDB" id="A0AAD9UG65"/>
<evidence type="ECO:0000313" key="1">
    <source>
        <dbReference type="EMBL" id="KAK2188166.1"/>
    </source>
</evidence>
<dbReference type="Proteomes" id="UP001209878">
    <property type="component" value="Unassembled WGS sequence"/>
</dbReference>
<keyword evidence="2" id="KW-1185">Reference proteome</keyword>
<protein>
    <submittedName>
        <fullName evidence="1">Uncharacterized protein</fullName>
    </submittedName>
</protein>
<accession>A0AAD9UG65</accession>
<reference evidence="1" key="1">
    <citation type="journal article" date="2023" name="Mol. Biol. Evol.">
        <title>Third-Generation Sequencing Reveals the Adaptive Role of the Epigenome in Three Deep-Sea Polychaetes.</title>
        <authorList>
            <person name="Perez M."/>
            <person name="Aroh O."/>
            <person name="Sun Y."/>
            <person name="Lan Y."/>
            <person name="Juniper S.K."/>
            <person name="Young C.R."/>
            <person name="Angers B."/>
            <person name="Qian P.Y."/>
        </authorList>
    </citation>
    <scope>NUCLEOTIDE SEQUENCE</scope>
    <source>
        <strain evidence="1">R07B-5</strain>
    </source>
</reference>
<comment type="caution">
    <text evidence="1">The sequence shown here is derived from an EMBL/GenBank/DDBJ whole genome shotgun (WGS) entry which is preliminary data.</text>
</comment>
<name>A0AAD9UG65_RIDPI</name>
<organism evidence="1 2">
    <name type="scientific">Ridgeia piscesae</name>
    <name type="common">Tubeworm</name>
    <dbReference type="NCBI Taxonomy" id="27915"/>
    <lineage>
        <taxon>Eukaryota</taxon>
        <taxon>Metazoa</taxon>
        <taxon>Spiralia</taxon>
        <taxon>Lophotrochozoa</taxon>
        <taxon>Annelida</taxon>
        <taxon>Polychaeta</taxon>
        <taxon>Sedentaria</taxon>
        <taxon>Canalipalpata</taxon>
        <taxon>Sabellida</taxon>
        <taxon>Siboglinidae</taxon>
        <taxon>Ridgeia</taxon>
    </lineage>
</organism>
<sequence length="156" mass="17129">MTYMGLYTCYIRGDSSDNEGSPVIVNERASGLLQGLYLPGSGLGVMMVGGCLVTWMRACSHVGGHRVMYPEGPLVMPAYLPNNAFMPSSACLHYDCVVLSHTFYNATKTGFTRQHQDDIPSNCPLVRHQPIASVASDSDNWPVHICHWIVAGSQWH</sequence>
<evidence type="ECO:0000313" key="2">
    <source>
        <dbReference type="Proteomes" id="UP001209878"/>
    </source>
</evidence>
<dbReference type="EMBL" id="JAODUO010000141">
    <property type="protein sequence ID" value="KAK2188166.1"/>
    <property type="molecule type" value="Genomic_DNA"/>
</dbReference>